<organism evidence="1 2">
    <name type="scientific">Deinococcus grandis</name>
    <dbReference type="NCBI Taxonomy" id="57498"/>
    <lineage>
        <taxon>Bacteria</taxon>
        <taxon>Thermotogati</taxon>
        <taxon>Deinococcota</taxon>
        <taxon>Deinococci</taxon>
        <taxon>Deinococcales</taxon>
        <taxon>Deinococcaceae</taxon>
        <taxon>Deinococcus</taxon>
    </lineage>
</organism>
<accession>A0A100HIL8</accession>
<evidence type="ECO:0000313" key="1">
    <source>
        <dbReference type="EMBL" id="GAQ21445.1"/>
    </source>
</evidence>
<dbReference type="EMBL" id="BCMS01000001">
    <property type="protein sequence ID" value="GAQ21445.1"/>
    <property type="molecule type" value="Genomic_DNA"/>
</dbReference>
<dbReference type="RefSeq" id="WP_058976358.1">
    <property type="nucleotide sequence ID" value="NZ_BCMS01000001.1"/>
</dbReference>
<sequence length="134" mass="15328">MGNKHAHVEKAQRNEAALSRFNFEPDLYEWYITVSFYASVHWLRAFLAVGGRGLREEVHYDQFPHQVREVYRAHFGQNAQAAETALNAFQIIKKLSQRARYGCESPAWYARETGTADAALKTVRDFVTGHGVEP</sequence>
<keyword evidence="2" id="KW-1185">Reference proteome</keyword>
<dbReference type="AlphaFoldDB" id="A0A100HIL8"/>
<dbReference type="OrthoDB" id="33388at2"/>
<comment type="caution">
    <text evidence="1">The sequence shown here is derived from an EMBL/GenBank/DDBJ whole genome shotgun (WGS) entry which is preliminary data.</text>
</comment>
<name>A0A100HIL8_9DEIO</name>
<proteinExistence type="predicted"/>
<dbReference type="Proteomes" id="UP000056209">
    <property type="component" value="Unassembled WGS sequence"/>
</dbReference>
<reference evidence="2" key="1">
    <citation type="submission" date="2015-11" db="EMBL/GenBank/DDBJ databases">
        <title>Draft Genome Sequence of the Radioresistant Bacterium Deinococcus grandis, Isolated from Freshwater Fish in Japan.</title>
        <authorList>
            <person name="Satoh K."/>
            <person name="Onodera T."/>
            <person name="Omoso K."/>
            <person name="Takeda-Yano K."/>
            <person name="Katayama T."/>
            <person name="Oono Y."/>
            <person name="Narumi I."/>
        </authorList>
    </citation>
    <scope>NUCLEOTIDE SEQUENCE [LARGE SCALE GENOMIC DNA]</scope>
    <source>
        <strain evidence="2">ATCC 43672</strain>
    </source>
</reference>
<protein>
    <recommendedName>
        <fullName evidence="3">HEPN domain-containing protein</fullName>
    </recommendedName>
</protein>
<evidence type="ECO:0008006" key="3">
    <source>
        <dbReference type="Google" id="ProtNLM"/>
    </source>
</evidence>
<gene>
    <name evidence="1" type="ORF">DEIGR_101472</name>
</gene>
<evidence type="ECO:0000313" key="2">
    <source>
        <dbReference type="Proteomes" id="UP000056209"/>
    </source>
</evidence>